<keyword evidence="3" id="KW-0614">Plasmid</keyword>
<dbReference type="PANTHER" id="PTHR45947">
    <property type="entry name" value="SULFOQUINOVOSYL TRANSFERASE SQD2"/>
    <property type="match status" value="1"/>
</dbReference>
<dbReference type="SUPFAM" id="SSF53756">
    <property type="entry name" value="UDP-Glycosyltransferase/glycogen phosphorylase"/>
    <property type="match status" value="1"/>
</dbReference>
<dbReference type="AlphaFoldDB" id="A0A7G6T556"/>
<dbReference type="Proteomes" id="UP000515465">
    <property type="component" value="Plasmid p_3"/>
</dbReference>
<dbReference type="InterPro" id="IPR028098">
    <property type="entry name" value="Glyco_trans_4-like_N"/>
</dbReference>
<evidence type="ECO:0000313" key="3">
    <source>
        <dbReference type="EMBL" id="QND61888.1"/>
    </source>
</evidence>
<dbReference type="InterPro" id="IPR050194">
    <property type="entry name" value="Glycosyltransferase_grp1"/>
</dbReference>
<feature type="coiled-coil region" evidence="1">
    <location>
        <begin position="67"/>
        <end position="127"/>
    </location>
</feature>
<sequence>MAGAKDHQSGHLLNSLFGEGLGTKSVSRLIDENLPPLPKGAKNGEPLKTAQIDALSVAERKAYEVQIDLASQKEARDRERIRELEANIHALTIERSRGDISLRVNQIEKELESYKQAKKNVDVLNLDLLAQVKTINNKLETLRSSPIFSLGEDILAIKGDWKRAFSLPAKYRAAQEQAMKDKAALPVELGLDLATAEALQHAERALAIAGHDGWHSAEQWVRDQRLPAGVLSRVLLELSRRARFSDIPVAVSLAKAALAADPQQWRVKHLAFVLADVGVVKEALEVMRSAIAAGVNFNPSELKRFDELSALARLEVTGLSLPNRSASQNGSPNSVIFYWPNSFPGHWSASSLRGLSLASAFQKAGNEVKIVTVPGYPAIDKSGRVELTKDEVAGIAHFRLPAIEVDGSILDTYSWDASELLAERIAAANAGAVVAPSSIELAYPAAIAARLNGSRFIFDCTTMTRAKSNPASEREEILIALENALLAEADTVLVRDDFFTDRLAEAGVSAHKVLSIGESVFQFNADKNSSDWSSSPILKGGFVIGYIGDAYDEVDLESFPAILDKLVKRGLPVRLLIFGVGTRFHRIRDKLEALGHGDRCLFPGRPRNGHIAAAFAAIDLVVIPAMPVTQRCGRSRFEIAEALAYGRPVLAAGPIASAVKPSLKTIEALGEEMVAAMVDAVSTFILQPGSLEQLSQAATNAAHDMTVAAAAERLVQA</sequence>
<proteinExistence type="predicted"/>
<organism evidence="3 4">
    <name type="scientific">Mesorhizobium huakuii</name>
    <dbReference type="NCBI Taxonomy" id="28104"/>
    <lineage>
        <taxon>Bacteria</taxon>
        <taxon>Pseudomonadati</taxon>
        <taxon>Pseudomonadota</taxon>
        <taxon>Alphaproteobacteria</taxon>
        <taxon>Hyphomicrobiales</taxon>
        <taxon>Phyllobacteriaceae</taxon>
        <taxon>Mesorhizobium</taxon>
    </lineage>
</organism>
<keyword evidence="1" id="KW-0175">Coiled coil</keyword>
<dbReference type="PANTHER" id="PTHR45947:SF3">
    <property type="entry name" value="SULFOQUINOVOSYL TRANSFERASE SQD2"/>
    <property type="match status" value="1"/>
</dbReference>
<accession>A0A7G6T556</accession>
<name>A0A7G6T556_9HYPH</name>
<keyword evidence="3" id="KW-0808">Transferase</keyword>
<dbReference type="GO" id="GO:0016757">
    <property type="term" value="F:glycosyltransferase activity"/>
    <property type="evidence" value="ECO:0007669"/>
    <property type="project" value="TreeGrafter"/>
</dbReference>
<reference evidence="4" key="1">
    <citation type="journal article" date="2020" name="Mol. Plant Microbe">
        <title>Rhizobial microsymbionts of the narrowly endemic Oxytropis species growing in Kamchatka are characterized by significant genetic diversity and possess a set of genes that are associated with T3SS and T6SS secretion systems and can affect the development of symbiosis.</title>
        <authorList>
            <person name="Safronova V."/>
            <person name="Guro P."/>
            <person name="Sazanova A."/>
            <person name="Kuznetsova I."/>
            <person name="Belimov A."/>
            <person name="Yakubov V."/>
            <person name="Chirak E."/>
            <person name="Afonin A."/>
            <person name="Gogolev Y."/>
            <person name="Andronov E."/>
            <person name="Tikhonovich I."/>
        </authorList>
    </citation>
    <scope>NUCLEOTIDE SEQUENCE [LARGE SCALE GENOMIC DNA]</scope>
    <source>
        <strain evidence="4">583</strain>
        <plasmid evidence="4">p_3</plasmid>
    </source>
</reference>
<gene>
    <name evidence="3" type="ORF">HB778_37630</name>
</gene>
<dbReference type="Pfam" id="PF13579">
    <property type="entry name" value="Glyco_trans_4_4"/>
    <property type="match status" value="1"/>
</dbReference>
<dbReference type="Gene3D" id="3.40.50.2000">
    <property type="entry name" value="Glycogen Phosphorylase B"/>
    <property type="match status" value="2"/>
</dbReference>
<feature type="domain" description="Glycosyltransferase subfamily 4-like N-terminal" evidence="2">
    <location>
        <begin position="356"/>
        <end position="514"/>
    </location>
</feature>
<evidence type="ECO:0000313" key="4">
    <source>
        <dbReference type="Proteomes" id="UP000515465"/>
    </source>
</evidence>
<evidence type="ECO:0000256" key="1">
    <source>
        <dbReference type="SAM" id="Coils"/>
    </source>
</evidence>
<dbReference type="Pfam" id="PF13692">
    <property type="entry name" value="Glyco_trans_1_4"/>
    <property type="match status" value="1"/>
</dbReference>
<protein>
    <submittedName>
        <fullName evidence="3">Glycosyltransferase family 4 protein</fullName>
    </submittedName>
</protein>
<evidence type="ECO:0000259" key="2">
    <source>
        <dbReference type="Pfam" id="PF13579"/>
    </source>
</evidence>
<dbReference type="RefSeq" id="WP_183465530.1">
    <property type="nucleotide sequence ID" value="NZ_CP050298.1"/>
</dbReference>
<dbReference type="EMBL" id="CP050298">
    <property type="protein sequence ID" value="QND61888.1"/>
    <property type="molecule type" value="Genomic_DNA"/>
</dbReference>
<geneLocation type="plasmid" evidence="3 4">
    <name>p_3</name>
</geneLocation>